<evidence type="ECO:0008006" key="8">
    <source>
        <dbReference type="Google" id="ProtNLM"/>
    </source>
</evidence>
<evidence type="ECO:0000256" key="1">
    <source>
        <dbReference type="ARBA" id="ARBA00006787"/>
    </source>
</evidence>
<dbReference type="AlphaFoldDB" id="A0A7J7KAD1"/>
<keyword evidence="2 5" id="KW-0479">Metal-binding</keyword>
<keyword evidence="4 5" id="KW-0408">Iron</keyword>
<organism evidence="6 7">
    <name type="scientific">Bugula neritina</name>
    <name type="common">Brown bryozoan</name>
    <name type="synonym">Sertularia neritina</name>
    <dbReference type="NCBI Taxonomy" id="10212"/>
    <lineage>
        <taxon>Eukaryota</taxon>
        <taxon>Metazoa</taxon>
        <taxon>Spiralia</taxon>
        <taxon>Lophotrochozoa</taxon>
        <taxon>Bryozoa</taxon>
        <taxon>Gymnolaemata</taxon>
        <taxon>Cheilostomatida</taxon>
        <taxon>Flustrina</taxon>
        <taxon>Buguloidea</taxon>
        <taxon>Bugulidae</taxon>
        <taxon>Bugula</taxon>
    </lineage>
</organism>
<evidence type="ECO:0000256" key="4">
    <source>
        <dbReference type="ARBA" id="ARBA00023004"/>
    </source>
</evidence>
<evidence type="ECO:0000313" key="6">
    <source>
        <dbReference type="EMBL" id="KAF6034568.1"/>
    </source>
</evidence>
<dbReference type="GO" id="GO:0046872">
    <property type="term" value="F:metal ion binding"/>
    <property type="evidence" value="ECO:0007669"/>
    <property type="project" value="UniProtKB-KW"/>
</dbReference>
<protein>
    <recommendedName>
        <fullName evidence="8">BCO2</fullName>
    </recommendedName>
</protein>
<evidence type="ECO:0000313" key="7">
    <source>
        <dbReference type="Proteomes" id="UP000593567"/>
    </source>
</evidence>
<gene>
    <name evidence="6" type="ORF">EB796_007126</name>
</gene>
<dbReference type="GO" id="GO:0016121">
    <property type="term" value="P:carotene catabolic process"/>
    <property type="evidence" value="ECO:0007669"/>
    <property type="project" value="TreeGrafter"/>
</dbReference>
<proteinExistence type="inferred from homology"/>
<dbReference type="EMBL" id="VXIV02001044">
    <property type="protein sequence ID" value="KAF6034568.1"/>
    <property type="molecule type" value="Genomic_DNA"/>
</dbReference>
<comment type="caution">
    <text evidence="6">The sequence shown here is derived from an EMBL/GenBank/DDBJ whole genome shotgun (WGS) entry which is preliminary data.</text>
</comment>
<sequence>MTSWEAEKKQFLSEPVFVANPAGSSEDDGVLLVSMLDYATGKDRLIVLDATSMSVLAQVYFPEDCSICIPEADHGLFLSGSA</sequence>
<comment type="similarity">
    <text evidence="1">Belongs to the carotenoid oxygenase family.</text>
</comment>
<name>A0A7J7KAD1_BUGNE</name>
<dbReference type="PANTHER" id="PTHR10543">
    <property type="entry name" value="BETA-CAROTENE DIOXYGENASE"/>
    <property type="match status" value="1"/>
</dbReference>
<dbReference type="InterPro" id="IPR004294">
    <property type="entry name" value="Carotenoid_Oase"/>
</dbReference>
<dbReference type="Pfam" id="PF03055">
    <property type="entry name" value="RPE65"/>
    <property type="match status" value="1"/>
</dbReference>
<dbReference type="GO" id="GO:0010436">
    <property type="term" value="F:carotenoid dioxygenase activity"/>
    <property type="evidence" value="ECO:0007669"/>
    <property type="project" value="TreeGrafter"/>
</dbReference>
<feature type="binding site" evidence="5">
    <location>
        <position position="74"/>
    </location>
    <ligand>
        <name>Fe cation</name>
        <dbReference type="ChEBI" id="CHEBI:24875"/>
        <note>catalytic</note>
    </ligand>
</feature>
<evidence type="ECO:0000256" key="3">
    <source>
        <dbReference type="ARBA" id="ARBA00023002"/>
    </source>
</evidence>
<evidence type="ECO:0000256" key="5">
    <source>
        <dbReference type="PIRSR" id="PIRSR604294-1"/>
    </source>
</evidence>
<reference evidence="6" key="1">
    <citation type="submission" date="2020-06" db="EMBL/GenBank/DDBJ databases">
        <title>Draft genome of Bugula neritina, a colonial animal packing powerful symbionts and potential medicines.</title>
        <authorList>
            <person name="Rayko M."/>
        </authorList>
    </citation>
    <scope>NUCLEOTIDE SEQUENCE [LARGE SCALE GENOMIC DNA]</scope>
    <source>
        <strain evidence="6">Kwan_BN1</strain>
    </source>
</reference>
<keyword evidence="7" id="KW-1185">Reference proteome</keyword>
<dbReference type="Proteomes" id="UP000593567">
    <property type="component" value="Unassembled WGS sequence"/>
</dbReference>
<accession>A0A7J7KAD1</accession>
<keyword evidence="3" id="KW-0560">Oxidoreductase</keyword>
<comment type="cofactor">
    <cofactor evidence="5">
        <name>Fe(2+)</name>
        <dbReference type="ChEBI" id="CHEBI:29033"/>
    </cofactor>
    <text evidence="5">Binds 1 Fe(2+) ion per subunit.</text>
</comment>
<dbReference type="OrthoDB" id="407010at2759"/>
<dbReference type="GO" id="GO:0003834">
    <property type="term" value="F:beta-carotene 15,15'-dioxygenase activity"/>
    <property type="evidence" value="ECO:0007669"/>
    <property type="project" value="TreeGrafter"/>
</dbReference>
<dbReference type="GO" id="GO:0042574">
    <property type="term" value="P:retinal metabolic process"/>
    <property type="evidence" value="ECO:0007669"/>
    <property type="project" value="TreeGrafter"/>
</dbReference>
<dbReference type="PANTHER" id="PTHR10543:SF24">
    <property type="entry name" value="CAROTENOID ISOMEROOXYGENASE"/>
    <property type="match status" value="1"/>
</dbReference>
<evidence type="ECO:0000256" key="2">
    <source>
        <dbReference type="ARBA" id="ARBA00022723"/>
    </source>
</evidence>